<dbReference type="GO" id="GO:0004497">
    <property type="term" value="F:monooxygenase activity"/>
    <property type="evidence" value="ECO:0007669"/>
    <property type="project" value="UniProtKB-KW"/>
</dbReference>
<dbReference type="InterPro" id="IPR011251">
    <property type="entry name" value="Luciferase-like_dom"/>
</dbReference>
<dbReference type="InterPro" id="IPR050766">
    <property type="entry name" value="Bact_Lucif_Oxidored"/>
</dbReference>
<evidence type="ECO:0000256" key="1">
    <source>
        <dbReference type="ARBA" id="ARBA00023002"/>
    </source>
</evidence>
<evidence type="ECO:0000313" key="5">
    <source>
        <dbReference type="EMBL" id="CAB4753047.1"/>
    </source>
</evidence>
<name>A0A6J6NC83_9ZZZZ</name>
<proteinExistence type="predicted"/>
<reference evidence="4" key="1">
    <citation type="submission" date="2020-05" db="EMBL/GenBank/DDBJ databases">
        <authorList>
            <person name="Chiriac C."/>
            <person name="Salcher M."/>
            <person name="Ghai R."/>
            <person name="Kavagutti S V."/>
        </authorList>
    </citation>
    <scope>NUCLEOTIDE SEQUENCE</scope>
</reference>
<feature type="domain" description="Luciferase-like" evidence="3">
    <location>
        <begin position="1"/>
        <end position="309"/>
    </location>
</feature>
<keyword evidence="2" id="KW-0503">Monooxygenase</keyword>
<protein>
    <submittedName>
        <fullName evidence="4">Unannotated protein</fullName>
    </submittedName>
</protein>
<dbReference type="AlphaFoldDB" id="A0A6J6NC83"/>
<dbReference type="PANTHER" id="PTHR30137:SF8">
    <property type="entry name" value="BLR5498 PROTEIN"/>
    <property type="match status" value="1"/>
</dbReference>
<keyword evidence="1" id="KW-0560">Oxidoreductase</keyword>
<evidence type="ECO:0000256" key="2">
    <source>
        <dbReference type="ARBA" id="ARBA00023033"/>
    </source>
</evidence>
<evidence type="ECO:0000313" key="4">
    <source>
        <dbReference type="EMBL" id="CAB4683812.1"/>
    </source>
</evidence>
<dbReference type="Pfam" id="PF00296">
    <property type="entry name" value="Bac_luciferase"/>
    <property type="match status" value="1"/>
</dbReference>
<dbReference type="GO" id="GO:0005829">
    <property type="term" value="C:cytosol"/>
    <property type="evidence" value="ECO:0007669"/>
    <property type="project" value="TreeGrafter"/>
</dbReference>
<dbReference type="EMBL" id="CAEZZA010000134">
    <property type="protein sequence ID" value="CAB4753047.1"/>
    <property type="molecule type" value="Genomic_DNA"/>
</dbReference>
<evidence type="ECO:0000259" key="3">
    <source>
        <dbReference type="Pfam" id="PF00296"/>
    </source>
</evidence>
<gene>
    <name evidence="4" type="ORF">UFOPK2310_01405</name>
    <name evidence="5" type="ORF">UFOPK2809_00983</name>
</gene>
<dbReference type="SUPFAM" id="SSF51679">
    <property type="entry name" value="Bacterial luciferase-like"/>
    <property type="match status" value="1"/>
</dbReference>
<dbReference type="Gene3D" id="3.20.20.30">
    <property type="entry name" value="Luciferase-like domain"/>
    <property type="match status" value="1"/>
</dbReference>
<dbReference type="EMBL" id="CAEZWW010000209">
    <property type="protein sequence ID" value="CAB4683812.1"/>
    <property type="molecule type" value="Genomic_DNA"/>
</dbReference>
<accession>A0A6J6NC83</accession>
<organism evidence="4">
    <name type="scientific">freshwater metagenome</name>
    <dbReference type="NCBI Taxonomy" id="449393"/>
    <lineage>
        <taxon>unclassified sequences</taxon>
        <taxon>metagenomes</taxon>
        <taxon>ecological metagenomes</taxon>
    </lineage>
</organism>
<dbReference type="GO" id="GO:0016705">
    <property type="term" value="F:oxidoreductase activity, acting on paired donors, with incorporation or reduction of molecular oxygen"/>
    <property type="evidence" value="ECO:0007669"/>
    <property type="project" value="InterPro"/>
</dbReference>
<dbReference type="PANTHER" id="PTHR30137">
    <property type="entry name" value="LUCIFERASE-LIKE MONOOXYGENASE"/>
    <property type="match status" value="1"/>
</dbReference>
<sequence length="343" mass="37711">MKFGLSFSVVVPPDGPLSWSQVAQDMVRLAPEVEALGFDSLHVLEHHFQKDGWNPSPLLTLAAVSAVTTTLGLTTDILVATLYNPVKLAEDTAVLDNLSNGRLTLGVAPGYVSEEFAGLMVPFETRVRRFEECMDIIQAAWSQDEFSYDGEFFKIPPTSLMPRPLQTPHPPIWYGVSGPKMLKKAAERNALFVGSPRHTVPELKEHVSAYRLACDAVGFKPAGLPIGRGLFIAPSRQEAIDIAGPAVTHLFRELYARKSAEGARELRSDDGTLIVDSNAVDFETFQERYIIGTPDDAIERIQQLRDEVGMTELVAWTQLPGISGEQAIASARLLAKQVIPEFR</sequence>
<dbReference type="InterPro" id="IPR036661">
    <property type="entry name" value="Luciferase-like_sf"/>
</dbReference>